<dbReference type="EMBL" id="AP011757">
    <property type="protein sequence ID" value="BAL56742.1"/>
    <property type="molecule type" value="Genomic_DNA"/>
</dbReference>
<feature type="region of interest" description="Disordered" evidence="1">
    <location>
        <begin position="308"/>
        <end position="341"/>
    </location>
</feature>
<dbReference type="AlphaFoldDB" id="H5SKQ6"/>
<organism evidence="2">
    <name type="scientific">uncultured prokaryote</name>
    <dbReference type="NCBI Taxonomy" id="198431"/>
    <lineage>
        <taxon>unclassified sequences</taxon>
        <taxon>environmental samples</taxon>
    </lineage>
</organism>
<name>H5SKQ6_9ZZZZ</name>
<accession>H5SKQ6</accession>
<proteinExistence type="predicted"/>
<protein>
    <submittedName>
        <fullName evidence="2">Hypothetical conserved protein</fullName>
    </submittedName>
</protein>
<sequence>MAESNCDHAGGDSAHEHLCEAILKVLLYADIFDYPLAADEIHRYLNVPTRLEQVQQALDEAVRRGDIVQIGPFYSLPQRAELAAVRVRRGEISRRMWRRARQYARLMASLPFVEMVAVTGALSVDNVEADADMDFMLVCAPGQVWLVRALTGIMRRMARALGDRLCPNYILASNALELDQRNLYAARELFQMVPLYGFEVYRRLIAANTWAFNYLPNVTMLPPNNGHHPVRGPIRPLRRSLEFGLKGWLGRKLHEAEWQRWRRMAARHEHVGPEVVLAPDRFKMHDLGHGERILAAYAERLARYGLSFPDGGRRTEDGTGLKPGTGLSSAFGPPSAHGVSL</sequence>
<evidence type="ECO:0000256" key="1">
    <source>
        <dbReference type="SAM" id="MobiDB-lite"/>
    </source>
</evidence>
<reference evidence="2" key="1">
    <citation type="journal article" date="2005" name="Environ. Microbiol.">
        <title>Genetic and functional properties of uncultivated thermophilic crenarchaeotes from a subsurface gold mine as revealed by analysis of genome fragments.</title>
        <authorList>
            <person name="Nunoura T."/>
            <person name="Hirayama H."/>
            <person name="Takami H."/>
            <person name="Oida H."/>
            <person name="Nishi S."/>
            <person name="Shimamura S."/>
            <person name="Suzuki Y."/>
            <person name="Inagaki F."/>
            <person name="Takai K."/>
            <person name="Nealson K.H."/>
            <person name="Horikoshi K."/>
        </authorList>
    </citation>
    <scope>NUCLEOTIDE SEQUENCE</scope>
</reference>
<reference evidence="2" key="2">
    <citation type="journal article" date="2012" name="PLoS ONE">
        <title>A Deeply Branching Thermophilic Bacterium with an Ancient Acetyl-CoA Pathway Dominates a Subsurface Ecosystem.</title>
        <authorList>
            <person name="Takami H."/>
            <person name="Noguchi H."/>
            <person name="Takaki Y."/>
            <person name="Uchiyama I."/>
            <person name="Toyoda A."/>
            <person name="Nishi S."/>
            <person name="Chee G.-J."/>
            <person name="Arai W."/>
            <person name="Nunoura T."/>
            <person name="Itoh T."/>
            <person name="Hattori M."/>
            <person name="Takai K."/>
        </authorList>
    </citation>
    <scope>NUCLEOTIDE SEQUENCE</scope>
</reference>
<evidence type="ECO:0000313" key="2">
    <source>
        <dbReference type="EMBL" id="BAL56742.1"/>
    </source>
</evidence>
<gene>
    <name evidence="2" type="ORF">HGMM_F42G03C05</name>
</gene>